<evidence type="ECO:0000256" key="1">
    <source>
        <dbReference type="ARBA" id="ARBA00023236"/>
    </source>
</evidence>
<dbReference type="RefSeq" id="WP_092259821.1">
    <property type="nucleotide sequence ID" value="NZ_CP047199.1"/>
</dbReference>
<protein>
    <submittedName>
        <fullName evidence="4">Predicted ATPase</fullName>
    </submittedName>
</protein>
<evidence type="ECO:0000259" key="3">
    <source>
        <dbReference type="Pfam" id="PF13304"/>
    </source>
</evidence>
<keyword evidence="1" id="KW-0227">DNA damage</keyword>
<name>A0A1H9V311_9CORY</name>
<feature type="region of interest" description="Disordered" evidence="2">
    <location>
        <begin position="139"/>
        <end position="158"/>
    </location>
</feature>
<evidence type="ECO:0000313" key="5">
    <source>
        <dbReference type="Proteomes" id="UP000198929"/>
    </source>
</evidence>
<reference evidence="5" key="1">
    <citation type="submission" date="2016-10" db="EMBL/GenBank/DDBJ databases">
        <authorList>
            <person name="Varghese N."/>
            <person name="Submissions S."/>
        </authorList>
    </citation>
    <scope>NUCLEOTIDE SEQUENCE [LARGE SCALE GENOMIC DNA]</scope>
    <source>
        <strain evidence="5">DSM 20524</strain>
    </source>
</reference>
<sequence length="392" mass="43855">MSEEQRRGSLSQVHVKGFRSLRDTTLELSSEVTVLAGANGSGKSNVLRALELIGQLPAGNIQETLLRWGGFSQQLHVAPREIDNADHIEIELWEKPREVIRGLVQNGYAVRLDEAANDESLLKEKFYYWDKASHSEPFSPDWGRGRKESRLTSPDLPFDDGTPENRVRMYVRPLIEGLQAFHFDDTSLNAPPLTSTLVSDNVELADDASNIAAILLHLRETERDAYDSIVWAVRGVAPFFDDFVLRPIGDSIQLRWKQKGARQVLPGNALSSGTLRYLCLSVLLNQPELPQTIVLDEPELGLHPLAISHFVELLRSAARGRSIVVATQSVTMLNQFSIDEVVIASRQAGATELHRPDASEYEDWLEDYTLGQLWETNVLYGGYPRFESGAPQ</sequence>
<keyword evidence="1" id="KW-0742">SOS response</keyword>
<dbReference type="SUPFAM" id="SSF52540">
    <property type="entry name" value="P-loop containing nucleoside triphosphate hydrolases"/>
    <property type="match status" value="1"/>
</dbReference>
<proteinExistence type="predicted"/>
<dbReference type="PANTHER" id="PTHR32182:SF22">
    <property type="entry name" value="ATP-DEPENDENT ENDONUCLEASE, OLD FAMILY-RELATED"/>
    <property type="match status" value="1"/>
</dbReference>
<dbReference type="AlphaFoldDB" id="A0A1H9V311"/>
<dbReference type="InterPro" id="IPR003959">
    <property type="entry name" value="ATPase_AAA_core"/>
</dbReference>
<feature type="domain" description="ATPase AAA-type core" evidence="3">
    <location>
        <begin position="32"/>
        <end position="331"/>
    </location>
</feature>
<dbReference type="PIRSF" id="PIRSF029347">
    <property type="entry name" value="RecF"/>
    <property type="match status" value="1"/>
</dbReference>
<dbReference type="InterPro" id="IPR027417">
    <property type="entry name" value="P-loop_NTPase"/>
</dbReference>
<organism evidence="4 5">
    <name type="scientific">Corynebacterium cystitidis DSM 20524</name>
    <dbReference type="NCBI Taxonomy" id="1121357"/>
    <lineage>
        <taxon>Bacteria</taxon>
        <taxon>Bacillati</taxon>
        <taxon>Actinomycetota</taxon>
        <taxon>Actinomycetes</taxon>
        <taxon>Mycobacteriales</taxon>
        <taxon>Corynebacteriaceae</taxon>
        <taxon>Corynebacterium</taxon>
    </lineage>
</organism>
<evidence type="ECO:0000256" key="2">
    <source>
        <dbReference type="SAM" id="MobiDB-lite"/>
    </source>
</evidence>
<evidence type="ECO:0000313" key="4">
    <source>
        <dbReference type="EMBL" id="SES15941.1"/>
    </source>
</evidence>
<dbReference type="GO" id="GO:0009432">
    <property type="term" value="P:SOS response"/>
    <property type="evidence" value="ECO:0007669"/>
    <property type="project" value="UniProtKB-KW"/>
</dbReference>
<dbReference type="GO" id="GO:0006302">
    <property type="term" value="P:double-strand break repair"/>
    <property type="evidence" value="ECO:0007669"/>
    <property type="project" value="TreeGrafter"/>
</dbReference>
<dbReference type="PANTHER" id="PTHR32182">
    <property type="entry name" value="DNA REPLICATION AND REPAIR PROTEIN RECF"/>
    <property type="match status" value="1"/>
</dbReference>
<dbReference type="GO" id="GO:0000731">
    <property type="term" value="P:DNA synthesis involved in DNA repair"/>
    <property type="evidence" value="ECO:0007669"/>
    <property type="project" value="TreeGrafter"/>
</dbReference>
<dbReference type="InterPro" id="IPR014555">
    <property type="entry name" value="RecF-like"/>
</dbReference>
<dbReference type="Pfam" id="PF13304">
    <property type="entry name" value="AAA_21"/>
    <property type="match status" value="1"/>
</dbReference>
<dbReference type="STRING" id="1121357.SAMN05661109_02036"/>
<dbReference type="Proteomes" id="UP000198929">
    <property type="component" value="Unassembled WGS sequence"/>
</dbReference>
<dbReference type="EMBL" id="FOGQ01000010">
    <property type="protein sequence ID" value="SES15941.1"/>
    <property type="molecule type" value="Genomic_DNA"/>
</dbReference>
<accession>A0A1H9V311</accession>
<dbReference type="Gene3D" id="3.40.50.300">
    <property type="entry name" value="P-loop containing nucleotide triphosphate hydrolases"/>
    <property type="match status" value="2"/>
</dbReference>
<keyword evidence="5" id="KW-1185">Reference proteome</keyword>
<dbReference type="GO" id="GO:0016887">
    <property type="term" value="F:ATP hydrolysis activity"/>
    <property type="evidence" value="ECO:0007669"/>
    <property type="project" value="InterPro"/>
</dbReference>
<gene>
    <name evidence="4" type="ORF">SAMN05661109_02036</name>
</gene>
<dbReference type="GO" id="GO:0005524">
    <property type="term" value="F:ATP binding"/>
    <property type="evidence" value="ECO:0007669"/>
    <property type="project" value="InterPro"/>
</dbReference>